<dbReference type="FunFam" id="1.10.287.130:FF:000002">
    <property type="entry name" value="Two-component osmosensing histidine kinase"/>
    <property type="match status" value="1"/>
</dbReference>
<keyword evidence="7" id="KW-0067">ATP-binding</keyword>
<dbReference type="InterPro" id="IPR001789">
    <property type="entry name" value="Sig_transdc_resp-reg_receiver"/>
</dbReference>
<dbReference type="SUPFAM" id="SSF55874">
    <property type="entry name" value="ATPase domain of HSP90 chaperone/DNA topoisomerase II/histidine kinase"/>
    <property type="match status" value="1"/>
</dbReference>
<dbReference type="OrthoDB" id="9810730at2"/>
<dbReference type="InterPro" id="IPR033414">
    <property type="entry name" value="Sensor_dom"/>
</dbReference>
<dbReference type="Pfam" id="PF02518">
    <property type="entry name" value="HATPase_c"/>
    <property type="match status" value="1"/>
</dbReference>
<feature type="transmembrane region" description="Helical" evidence="12">
    <location>
        <begin position="143"/>
        <end position="169"/>
    </location>
</feature>
<dbReference type="InterPro" id="IPR011006">
    <property type="entry name" value="CheY-like_superfamily"/>
</dbReference>
<keyword evidence="4" id="KW-0808">Transferase</keyword>
<dbReference type="PRINTS" id="PR00344">
    <property type="entry name" value="BCTRLSENSOR"/>
</dbReference>
<organism evidence="15 16">
    <name type="scientific">Pseudoalteromonas denitrificans DSM 6059</name>
    <dbReference type="NCBI Taxonomy" id="1123010"/>
    <lineage>
        <taxon>Bacteria</taxon>
        <taxon>Pseudomonadati</taxon>
        <taxon>Pseudomonadota</taxon>
        <taxon>Gammaproteobacteria</taxon>
        <taxon>Alteromonadales</taxon>
        <taxon>Pseudoalteromonadaceae</taxon>
        <taxon>Pseudoalteromonas</taxon>
    </lineage>
</organism>
<name>A0A1I1PRK2_9GAMM</name>
<evidence type="ECO:0000256" key="6">
    <source>
        <dbReference type="ARBA" id="ARBA00022777"/>
    </source>
</evidence>
<dbReference type="PANTHER" id="PTHR45339">
    <property type="entry name" value="HYBRID SIGNAL TRANSDUCTION HISTIDINE KINASE J"/>
    <property type="match status" value="1"/>
</dbReference>
<comment type="subunit">
    <text evidence="9">At low DSF concentrations, interacts with RpfF.</text>
</comment>
<keyword evidence="12" id="KW-1133">Transmembrane helix</keyword>
<gene>
    <name evidence="15" type="ORF">SAMN02745724_03565</name>
</gene>
<protein>
    <recommendedName>
        <fullName evidence="10">Sensory/regulatory protein RpfC</fullName>
        <ecNumber evidence="2">2.7.13.3</ecNumber>
    </recommendedName>
</protein>
<evidence type="ECO:0000256" key="11">
    <source>
        <dbReference type="PROSITE-ProRule" id="PRU00169"/>
    </source>
</evidence>
<accession>A0A1I1PRK2</accession>
<dbReference type="FunFam" id="3.30.565.10:FF:000010">
    <property type="entry name" value="Sensor histidine kinase RcsC"/>
    <property type="match status" value="1"/>
</dbReference>
<evidence type="ECO:0000256" key="8">
    <source>
        <dbReference type="ARBA" id="ARBA00023012"/>
    </source>
</evidence>
<feature type="domain" description="Histidine kinase" evidence="13">
    <location>
        <begin position="246"/>
        <end position="467"/>
    </location>
</feature>
<dbReference type="Pfam" id="PF17149">
    <property type="entry name" value="CHASE5"/>
    <property type="match status" value="1"/>
</dbReference>
<dbReference type="EMBL" id="FOLO01000034">
    <property type="protein sequence ID" value="SFD12466.1"/>
    <property type="molecule type" value="Genomic_DNA"/>
</dbReference>
<dbReference type="PROSITE" id="PS50110">
    <property type="entry name" value="RESPONSE_REGULATORY"/>
    <property type="match status" value="2"/>
</dbReference>
<evidence type="ECO:0000313" key="16">
    <source>
        <dbReference type="Proteomes" id="UP000198862"/>
    </source>
</evidence>
<evidence type="ECO:0000256" key="4">
    <source>
        <dbReference type="ARBA" id="ARBA00022679"/>
    </source>
</evidence>
<proteinExistence type="predicted"/>
<evidence type="ECO:0000256" key="9">
    <source>
        <dbReference type="ARBA" id="ARBA00064003"/>
    </source>
</evidence>
<dbReference type="RefSeq" id="WP_091987536.1">
    <property type="nucleotide sequence ID" value="NZ_FOLO01000034.1"/>
</dbReference>
<dbReference type="AlphaFoldDB" id="A0A1I1PRK2"/>
<dbReference type="PROSITE" id="PS50109">
    <property type="entry name" value="HIS_KIN"/>
    <property type="match status" value="1"/>
</dbReference>
<dbReference type="InterPro" id="IPR003661">
    <property type="entry name" value="HisK_dim/P_dom"/>
</dbReference>
<dbReference type="SMART" id="SM00448">
    <property type="entry name" value="REC"/>
    <property type="match status" value="2"/>
</dbReference>
<dbReference type="Proteomes" id="UP000198862">
    <property type="component" value="Unassembled WGS sequence"/>
</dbReference>
<dbReference type="SUPFAM" id="SSF52172">
    <property type="entry name" value="CheY-like"/>
    <property type="match status" value="2"/>
</dbReference>
<keyword evidence="12" id="KW-0812">Transmembrane</keyword>
<evidence type="ECO:0000256" key="12">
    <source>
        <dbReference type="SAM" id="Phobius"/>
    </source>
</evidence>
<evidence type="ECO:0000256" key="2">
    <source>
        <dbReference type="ARBA" id="ARBA00012438"/>
    </source>
</evidence>
<keyword evidence="5" id="KW-0547">Nucleotide-binding</keyword>
<feature type="modified residue" description="4-aspartylphosphate" evidence="11">
    <location>
        <position position="679"/>
    </location>
</feature>
<evidence type="ECO:0000256" key="5">
    <source>
        <dbReference type="ARBA" id="ARBA00022741"/>
    </source>
</evidence>
<dbReference type="SUPFAM" id="SSF47384">
    <property type="entry name" value="Homodimeric domain of signal transducing histidine kinase"/>
    <property type="match status" value="1"/>
</dbReference>
<dbReference type="Gene3D" id="1.10.287.130">
    <property type="match status" value="1"/>
</dbReference>
<sequence length="756" mass="85788">MKFKKPLARQLLFWILLSSSIITLCITCLHFYVDYKNDMSAIDARLQQVKTSYLPTISSALWTEDDEQIQVQINGISNLPEILLVQLKQQNIVKFSQGDNTSHYTQVGTWPILYNFDGHIESLGELTVITDLVPVYERLAEKALLTLITQGTKTFIISFIIFFIVYIFVGRHISNIANSMSEFSLLTLKVNNLKLNRKKNIDDELSYLVNEYNNLQINIQKSFEELTIQKQKAEAVNQLKSEFLANISHEVKTPMNGVFGMTHLLLSTSLNDKQQEYVEVIKSSAVHMIDLLNSILDFSKIEANKLEINVQAFDLPKLINETASLIKPNILKNNLEFEVITDPCLLHLIEGDETRLRQVLINLLNNAAKFTTTGKVTLITEVKENGLEKCKIKFSVLDTGIGIPEDKLDVIFDKFRQADNSTTRNFGGTGLGLSICQNLVDKMGGILKVQSTEKLGSYFYFTLTFTVTNIPLAHVKHNLPSLSGLKVLIVDDYEFNTRVMDELLSSWHMRTTTLNKPKLAIREIQIQDSLNDSYDFIFIDKCMPEIDGYQVYDEIRNANLKNIPKVLLTSTNSQDDDKDKCHQLGIDAFITLPTNHAKIQQVLLDLLYKSKPTVKDKSKITTLHSQHELTILLVEDSLVNQKVCIAILESICSNILIANNGKEGIDLFKKNNIDIILMDCYMPLMDGFEAAIMIRKLESPNIKPIPILAITACNESDRLKCLEVGINEVIEKPYIPDDLLKKIQSYLPKHKQVLFS</sequence>
<dbReference type="Pfam" id="PF00072">
    <property type="entry name" value="Response_reg"/>
    <property type="match status" value="2"/>
</dbReference>
<evidence type="ECO:0000313" key="15">
    <source>
        <dbReference type="EMBL" id="SFD12466.1"/>
    </source>
</evidence>
<evidence type="ECO:0000256" key="10">
    <source>
        <dbReference type="ARBA" id="ARBA00068150"/>
    </source>
</evidence>
<evidence type="ECO:0000256" key="3">
    <source>
        <dbReference type="ARBA" id="ARBA00022553"/>
    </source>
</evidence>
<evidence type="ECO:0000259" key="14">
    <source>
        <dbReference type="PROSITE" id="PS50110"/>
    </source>
</evidence>
<comment type="catalytic activity">
    <reaction evidence="1">
        <text>ATP + protein L-histidine = ADP + protein N-phospho-L-histidine.</text>
        <dbReference type="EC" id="2.7.13.3"/>
    </reaction>
</comment>
<dbReference type="SMART" id="SM00387">
    <property type="entry name" value="HATPase_c"/>
    <property type="match status" value="1"/>
</dbReference>
<dbReference type="EC" id="2.7.13.3" evidence="2"/>
<reference evidence="15 16" key="1">
    <citation type="submission" date="2016-10" db="EMBL/GenBank/DDBJ databases">
        <authorList>
            <person name="de Groot N.N."/>
        </authorList>
    </citation>
    <scope>NUCLEOTIDE SEQUENCE [LARGE SCALE GENOMIC DNA]</scope>
    <source>
        <strain evidence="15 16">DSM 6059</strain>
    </source>
</reference>
<keyword evidence="12" id="KW-0472">Membrane</keyword>
<feature type="domain" description="Response regulatory" evidence="14">
    <location>
        <begin position="630"/>
        <end position="747"/>
    </location>
</feature>
<keyword evidence="16" id="KW-1185">Reference proteome</keyword>
<dbReference type="CDD" id="cd00082">
    <property type="entry name" value="HisKA"/>
    <property type="match status" value="1"/>
</dbReference>
<keyword evidence="8" id="KW-0902">Two-component regulatory system</keyword>
<dbReference type="PANTHER" id="PTHR45339:SF1">
    <property type="entry name" value="HYBRID SIGNAL TRANSDUCTION HISTIDINE KINASE J"/>
    <property type="match status" value="1"/>
</dbReference>
<keyword evidence="6 15" id="KW-0418">Kinase</keyword>
<evidence type="ECO:0000256" key="1">
    <source>
        <dbReference type="ARBA" id="ARBA00000085"/>
    </source>
</evidence>
<dbReference type="STRING" id="1123010.SAMN02745724_03565"/>
<feature type="transmembrane region" description="Helical" evidence="12">
    <location>
        <begin position="12"/>
        <end position="33"/>
    </location>
</feature>
<dbReference type="SMART" id="SM00388">
    <property type="entry name" value="HisKA"/>
    <property type="match status" value="1"/>
</dbReference>
<dbReference type="InterPro" id="IPR004358">
    <property type="entry name" value="Sig_transdc_His_kin-like_C"/>
</dbReference>
<dbReference type="Pfam" id="PF00512">
    <property type="entry name" value="HisKA"/>
    <property type="match status" value="1"/>
</dbReference>
<dbReference type="InterPro" id="IPR003594">
    <property type="entry name" value="HATPase_dom"/>
</dbReference>
<evidence type="ECO:0000259" key="13">
    <source>
        <dbReference type="PROSITE" id="PS50109"/>
    </source>
</evidence>
<feature type="modified residue" description="4-aspartylphosphate" evidence="11">
    <location>
        <position position="540"/>
    </location>
</feature>
<dbReference type="CDD" id="cd16922">
    <property type="entry name" value="HATPase_EvgS-ArcB-TorS-like"/>
    <property type="match status" value="1"/>
</dbReference>
<dbReference type="InterPro" id="IPR036890">
    <property type="entry name" value="HATPase_C_sf"/>
</dbReference>
<feature type="domain" description="Response regulatory" evidence="14">
    <location>
        <begin position="486"/>
        <end position="607"/>
    </location>
</feature>
<dbReference type="GO" id="GO:0005524">
    <property type="term" value="F:ATP binding"/>
    <property type="evidence" value="ECO:0007669"/>
    <property type="project" value="UniProtKB-KW"/>
</dbReference>
<dbReference type="InterPro" id="IPR036097">
    <property type="entry name" value="HisK_dim/P_sf"/>
</dbReference>
<dbReference type="Gene3D" id="3.30.565.10">
    <property type="entry name" value="Histidine kinase-like ATPase, C-terminal domain"/>
    <property type="match status" value="1"/>
</dbReference>
<dbReference type="GO" id="GO:0000155">
    <property type="term" value="F:phosphorelay sensor kinase activity"/>
    <property type="evidence" value="ECO:0007669"/>
    <property type="project" value="InterPro"/>
</dbReference>
<dbReference type="CDD" id="cd17546">
    <property type="entry name" value="REC_hyHK_CKI1_RcsC-like"/>
    <property type="match status" value="2"/>
</dbReference>
<evidence type="ECO:0000256" key="7">
    <source>
        <dbReference type="ARBA" id="ARBA00022840"/>
    </source>
</evidence>
<dbReference type="InterPro" id="IPR005467">
    <property type="entry name" value="His_kinase_dom"/>
</dbReference>
<keyword evidence="3 11" id="KW-0597">Phosphoprotein</keyword>
<dbReference type="Gene3D" id="3.40.50.2300">
    <property type="match status" value="2"/>
</dbReference>